<gene>
    <name evidence="1" type="ORF">SAMN05216551_11673</name>
</gene>
<dbReference type="STRING" id="1770053.SAMN05216551_11673"/>
<evidence type="ECO:0000313" key="2">
    <source>
        <dbReference type="Proteomes" id="UP000243719"/>
    </source>
</evidence>
<keyword evidence="2" id="KW-1185">Reference proteome</keyword>
<protein>
    <submittedName>
        <fullName evidence="1">Uncharacterized protein</fullName>
    </submittedName>
</protein>
<dbReference type="AlphaFoldDB" id="A0A1H2PWJ8"/>
<proteinExistence type="predicted"/>
<accession>A0A1H2PWJ8</accession>
<organism evidence="1 2">
    <name type="scientific">Chitinasiproducens palmae</name>
    <dbReference type="NCBI Taxonomy" id="1770053"/>
    <lineage>
        <taxon>Bacteria</taxon>
        <taxon>Pseudomonadati</taxon>
        <taxon>Pseudomonadota</taxon>
        <taxon>Betaproteobacteria</taxon>
        <taxon>Burkholderiales</taxon>
        <taxon>Burkholderiaceae</taxon>
        <taxon>Chitinasiproducens</taxon>
    </lineage>
</organism>
<reference evidence="2" key="1">
    <citation type="submission" date="2016-09" db="EMBL/GenBank/DDBJ databases">
        <authorList>
            <person name="Varghese N."/>
            <person name="Submissions S."/>
        </authorList>
    </citation>
    <scope>NUCLEOTIDE SEQUENCE [LARGE SCALE GENOMIC DNA]</scope>
    <source>
        <strain evidence="2">JS23</strain>
    </source>
</reference>
<name>A0A1H2PWJ8_9BURK</name>
<evidence type="ECO:0000313" key="1">
    <source>
        <dbReference type="EMBL" id="SDV51327.1"/>
    </source>
</evidence>
<sequence length="332" mass="34327">MDRTVTHGNRWRHLAAALQAPPPLVRRYATGVEIEAGVVRCVTLACGRSAVEVVGAIAVPLPAGAIDGLDIVDPDAVVAALAAALPVRRPATRVGGRWFGEAPLVLGLCPALVGRRVFSDAAPRLAGAAHTGDYTARPARARWSPGPAAVRHEVERGTGLAADTLAVDCVDQPDGRRCVVYVDKHHWSVRADLFAALGHTLTALVDGAAASINAMIWQASECEWIGLWAGARACAGWHVDTATRAAAARPLFSMMARGSSEAMAALRGLADAGMPPVTLAGHPQAVDEVAVVLGELGGLRPGRWQVPAGAHGPALGCEFAVAAGLALEGLLR</sequence>
<dbReference type="Proteomes" id="UP000243719">
    <property type="component" value="Unassembled WGS sequence"/>
</dbReference>
<dbReference type="RefSeq" id="WP_091912864.1">
    <property type="nucleotide sequence ID" value="NZ_FNLO01000016.1"/>
</dbReference>
<dbReference type="EMBL" id="FNLO01000016">
    <property type="protein sequence ID" value="SDV51327.1"/>
    <property type="molecule type" value="Genomic_DNA"/>
</dbReference>